<keyword evidence="3" id="KW-1185">Reference proteome</keyword>
<protein>
    <recommendedName>
        <fullName evidence="1">DUF6699 domain-containing protein</fullName>
    </recommendedName>
</protein>
<dbReference type="InterPro" id="IPR046522">
    <property type="entry name" value="DUF6699"/>
</dbReference>
<evidence type="ECO:0000313" key="3">
    <source>
        <dbReference type="Proteomes" id="UP001437256"/>
    </source>
</evidence>
<dbReference type="EMBL" id="JBBXMP010000001">
    <property type="protein sequence ID" value="KAL0072289.1"/>
    <property type="molecule type" value="Genomic_DNA"/>
</dbReference>
<sequence>MNPWPNYYQQPPYYRQPYYPAGYGQPHAPANGPPPFQSKKWPNLHPALASDSTTIRYDLRKKPQEDILGTTFHGIRHSPAMSYSVSHLRLISKAFPWTIDIVVQGPITCEMVFNALHSGLHQPLVDSEWGFVASDKKLKDATEKAAKSRSEKDGEKALKRIDYLGDNTLFKGLEKVEDFEKARLLPGTKAVAETWVVKLST</sequence>
<dbReference type="Proteomes" id="UP001437256">
    <property type="component" value="Unassembled WGS sequence"/>
</dbReference>
<reference evidence="2 3" key="1">
    <citation type="submission" date="2024-05" db="EMBL/GenBank/DDBJ databases">
        <title>A draft genome resource for the thread blight pathogen Marasmius tenuissimus strain MS-2.</title>
        <authorList>
            <person name="Yulfo-Soto G.E."/>
            <person name="Baruah I.K."/>
            <person name="Amoako-Attah I."/>
            <person name="Bukari Y."/>
            <person name="Meinhardt L.W."/>
            <person name="Bailey B.A."/>
            <person name="Cohen S.P."/>
        </authorList>
    </citation>
    <scope>NUCLEOTIDE SEQUENCE [LARGE SCALE GENOMIC DNA]</scope>
    <source>
        <strain evidence="2 3">MS-2</strain>
    </source>
</reference>
<feature type="domain" description="DUF6699" evidence="1">
    <location>
        <begin position="55"/>
        <end position="177"/>
    </location>
</feature>
<comment type="caution">
    <text evidence="2">The sequence shown here is derived from an EMBL/GenBank/DDBJ whole genome shotgun (WGS) entry which is preliminary data.</text>
</comment>
<proteinExistence type="predicted"/>
<gene>
    <name evidence="2" type="ORF">AAF712_000051</name>
</gene>
<evidence type="ECO:0000313" key="2">
    <source>
        <dbReference type="EMBL" id="KAL0072289.1"/>
    </source>
</evidence>
<dbReference type="Pfam" id="PF20415">
    <property type="entry name" value="DUF6699"/>
    <property type="match status" value="1"/>
</dbReference>
<evidence type="ECO:0000259" key="1">
    <source>
        <dbReference type="Pfam" id="PF20415"/>
    </source>
</evidence>
<organism evidence="2 3">
    <name type="scientific">Marasmius tenuissimus</name>
    <dbReference type="NCBI Taxonomy" id="585030"/>
    <lineage>
        <taxon>Eukaryota</taxon>
        <taxon>Fungi</taxon>
        <taxon>Dikarya</taxon>
        <taxon>Basidiomycota</taxon>
        <taxon>Agaricomycotina</taxon>
        <taxon>Agaricomycetes</taxon>
        <taxon>Agaricomycetidae</taxon>
        <taxon>Agaricales</taxon>
        <taxon>Marasmiineae</taxon>
        <taxon>Marasmiaceae</taxon>
        <taxon>Marasmius</taxon>
    </lineage>
</organism>
<accession>A0ABR3AG60</accession>
<name>A0ABR3AG60_9AGAR</name>